<dbReference type="OrthoDB" id="8410640at2"/>
<keyword evidence="1" id="KW-0732">Signal</keyword>
<dbReference type="Gene3D" id="3.10.560.10">
    <property type="entry name" value="Outer membrane lipoprotein wza domain like"/>
    <property type="match status" value="1"/>
</dbReference>
<feature type="domain" description="Polysaccharide export protein N-terminal" evidence="2">
    <location>
        <begin position="42"/>
        <end position="117"/>
    </location>
</feature>
<keyword evidence="5" id="KW-1185">Reference proteome</keyword>
<evidence type="ECO:0000313" key="5">
    <source>
        <dbReference type="Proteomes" id="UP000435243"/>
    </source>
</evidence>
<sequence length="229" mass="23854">MMAGLGAILLIGGCGGGPQISPGIASTTPVTALGQTGYSADVASDYILRPADVISITVFREEDLSLDSMPLSADGKVSLPLVGAVDAAGLTAHQLEQRVEQLLGARFLRDPNVSVNVLKYGSHMVTVEGAVTRAGLFEFQPGTRLSGAIALAAGTSRVADANNLAVFRRTPEGLMVAKFDYAAVQSGTMLDPVLQPGDRIVVGTDGLSQLWQDALRALPVFAIFTNMNI</sequence>
<dbReference type="PANTHER" id="PTHR33619:SF3">
    <property type="entry name" value="POLYSACCHARIDE EXPORT PROTEIN GFCE-RELATED"/>
    <property type="match status" value="1"/>
</dbReference>
<proteinExistence type="predicted"/>
<dbReference type="GO" id="GO:0015159">
    <property type="term" value="F:polysaccharide transmembrane transporter activity"/>
    <property type="evidence" value="ECO:0007669"/>
    <property type="project" value="InterPro"/>
</dbReference>
<protein>
    <submittedName>
        <fullName evidence="4">Polysaccharide export protein</fullName>
    </submittedName>
</protein>
<dbReference type="RefSeq" id="WP_160590648.1">
    <property type="nucleotide sequence ID" value="NZ_BAAAFP010000001.1"/>
</dbReference>
<dbReference type="Proteomes" id="UP000435243">
    <property type="component" value="Unassembled WGS sequence"/>
</dbReference>
<reference evidence="4 5" key="1">
    <citation type="submission" date="2019-12" db="EMBL/GenBank/DDBJ databases">
        <title>Genomic-based taxomic classification of the family Erythrobacteraceae.</title>
        <authorList>
            <person name="Xu L."/>
        </authorList>
    </citation>
    <scope>NUCLEOTIDE SEQUENCE [LARGE SCALE GENOMIC DNA]</scope>
    <source>
        <strain evidence="4 5">JCM 16339</strain>
    </source>
</reference>
<dbReference type="InterPro" id="IPR003715">
    <property type="entry name" value="Poly_export_N"/>
</dbReference>
<dbReference type="EMBL" id="WTYY01000003">
    <property type="protein sequence ID" value="MXO88443.1"/>
    <property type="molecule type" value="Genomic_DNA"/>
</dbReference>
<feature type="domain" description="Soluble ligand binding" evidence="3">
    <location>
        <begin position="124"/>
        <end position="175"/>
    </location>
</feature>
<organism evidence="4 5">
    <name type="scientific">Alteraurantiacibacter aestuarii</name>
    <dbReference type="NCBI Taxonomy" id="650004"/>
    <lineage>
        <taxon>Bacteria</taxon>
        <taxon>Pseudomonadati</taxon>
        <taxon>Pseudomonadota</taxon>
        <taxon>Alphaproteobacteria</taxon>
        <taxon>Sphingomonadales</taxon>
        <taxon>Erythrobacteraceae</taxon>
        <taxon>Alteraurantiacibacter</taxon>
    </lineage>
</organism>
<evidence type="ECO:0000313" key="4">
    <source>
        <dbReference type="EMBL" id="MXO88443.1"/>
    </source>
</evidence>
<dbReference type="PANTHER" id="PTHR33619">
    <property type="entry name" value="POLYSACCHARIDE EXPORT PROTEIN GFCE-RELATED"/>
    <property type="match status" value="1"/>
</dbReference>
<dbReference type="InterPro" id="IPR019554">
    <property type="entry name" value="Soluble_ligand-bd"/>
</dbReference>
<evidence type="ECO:0000259" key="3">
    <source>
        <dbReference type="Pfam" id="PF10531"/>
    </source>
</evidence>
<accession>A0A844ZLI5</accession>
<dbReference type="Pfam" id="PF10531">
    <property type="entry name" value="SLBB"/>
    <property type="match status" value="1"/>
</dbReference>
<gene>
    <name evidence="4" type="ORF">GRI32_06785</name>
</gene>
<dbReference type="Gene3D" id="3.30.1950.10">
    <property type="entry name" value="wza like domain"/>
    <property type="match status" value="1"/>
</dbReference>
<evidence type="ECO:0000256" key="1">
    <source>
        <dbReference type="ARBA" id="ARBA00022729"/>
    </source>
</evidence>
<dbReference type="InterPro" id="IPR049712">
    <property type="entry name" value="Poly_export"/>
</dbReference>
<evidence type="ECO:0000259" key="2">
    <source>
        <dbReference type="Pfam" id="PF02563"/>
    </source>
</evidence>
<dbReference type="AlphaFoldDB" id="A0A844ZLI5"/>
<name>A0A844ZLI5_9SPHN</name>
<comment type="caution">
    <text evidence="4">The sequence shown here is derived from an EMBL/GenBank/DDBJ whole genome shotgun (WGS) entry which is preliminary data.</text>
</comment>
<dbReference type="Pfam" id="PF02563">
    <property type="entry name" value="Poly_export"/>
    <property type="match status" value="1"/>
</dbReference>